<evidence type="ECO:0000313" key="1">
    <source>
        <dbReference type="EMBL" id="RXH98136.1"/>
    </source>
</evidence>
<comment type="caution">
    <text evidence="1">The sequence shown here is derived from an EMBL/GenBank/DDBJ whole genome shotgun (WGS) entry which is preliminary data.</text>
</comment>
<protein>
    <submittedName>
        <fullName evidence="1">Uncharacterized protein</fullName>
    </submittedName>
</protein>
<organism evidence="1 2">
    <name type="scientific">Malus domestica</name>
    <name type="common">Apple</name>
    <name type="synonym">Pyrus malus</name>
    <dbReference type="NCBI Taxonomy" id="3750"/>
    <lineage>
        <taxon>Eukaryota</taxon>
        <taxon>Viridiplantae</taxon>
        <taxon>Streptophyta</taxon>
        <taxon>Embryophyta</taxon>
        <taxon>Tracheophyta</taxon>
        <taxon>Spermatophyta</taxon>
        <taxon>Magnoliopsida</taxon>
        <taxon>eudicotyledons</taxon>
        <taxon>Gunneridae</taxon>
        <taxon>Pentapetalae</taxon>
        <taxon>rosids</taxon>
        <taxon>fabids</taxon>
        <taxon>Rosales</taxon>
        <taxon>Rosaceae</taxon>
        <taxon>Amygdaloideae</taxon>
        <taxon>Maleae</taxon>
        <taxon>Malus</taxon>
    </lineage>
</organism>
<reference evidence="1 2" key="1">
    <citation type="submission" date="2018-10" db="EMBL/GenBank/DDBJ databases">
        <title>A high-quality apple genome assembly.</title>
        <authorList>
            <person name="Hu J."/>
        </authorList>
    </citation>
    <scope>NUCLEOTIDE SEQUENCE [LARGE SCALE GENOMIC DNA]</scope>
    <source>
        <strain evidence="2">cv. HFTH1</strain>
        <tissue evidence="1">Young leaf</tissue>
    </source>
</reference>
<name>A0A498JSV4_MALDO</name>
<keyword evidence="2" id="KW-1185">Reference proteome</keyword>
<gene>
    <name evidence="1" type="ORF">DVH24_010461</name>
</gene>
<dbReference type="AlphaFoldDB" id="A0A498JSV4"/>
<sequence length="60" mass="6782">MAYTLQTLGIISRVAGIKPRWLFLHPSLVDYSRTFPSHPLTRIGVLRLCMVVGNGDWVVE</sequence>
<accession>A0A498JSV4</accession>
<dbReference type="EMBL" id="RDQH01000331">
    <property type="protein sequence ID" value="RXH98136.1"/>
    <property type="molecule type" value="Genomic_DNA"/>
</dbReference>
<proteinExistence type="predicted"/>
<evidence type="ECO:0000313" key="2">
    <source>
        <dbReference type="Proteomes" id="UP000290289"/>
    </source>
</evidence>
<dbReference type="Proteomes" id="UP000290289">
    <property type="component" value="Chromosome 5"/>
</dbReference>